<dbReference type="Proteomes" id="UP000234240">
    <property type="component" value="Unassembled WGS sequence"/>
</dbReference>
<evidence type="ECO:0000313" key="1">
    <source>
        <dbReference type="EMBL" id="PLR41478.1"/>
    </source>
</evidence>
<evidence type="ECO:0000313" key="2">
    <source>
        <dbReference type="Proteomes" id="UP000234240"/>
    </source>
</evidence>
<dbReference type="OrthoDB" id="6487423at2"/>
<dbReference type="EMBL" id="PJZF01000001">
    <property type="protein sequence ID" value="PLR41478.1"/>
    <property type="molecule type" value="Genomic_DNA"/>
</dbReference>
<proteinExistence type="predicted"/>
<protein>
    <submittedName>
        <fullName evidence="1">Uncharacterized protein</fullName>
    </submittedName>
</protein>
<reference evidence="1 2" key="1">
    <citation type="submission" date="2017-12" db="EMBL/GenBank/DDBJ databases">
        <title>Characterization of six clinical isolates of Enterochimera gen. nov., a novel genus of the Yersiniaciae family and the three species Enterochimera arupensis sp. nov., Enterochimera coloradensis sp. nov, and Enterochimera californica sp. nov.</title>
        <authorList>
            <person name="Rossi A."/>
            <person name="Fisher M."/>
        </authorList>
    </citation>
    <scope>NUCLEOTIDE SEQUENCE [LARGE SCALE GENOMIC DNA]</scope>
    <source>
        <strain evidence="2">2015-Iso6</strain>
    </source>
</reference>
<gene>
    <name evidence="1" type="ORF">CYR55_01185</name>
</gene>
<sequence>MRTDVQFSTPRPAGTHRVVVGDIVRLETHGLDHVYLLDVMLARREGDRLIGNVVVVSPSADIPFDHWELKQGEEVAFHQHNIIPAHQDADDIDQRDEKR</sequence>
<name>A0A2N5EG12_9GAMM</name>
<comment type="caution">
    <text evidence="1">The sequence shown here is derived from an EMBL/GenBank/DDBJ whole genome shotgun (WGS) entry which is preliminary data.</text>
</comment>
<organism evidence="1 2">
    <name type="scientific">Chimaeribacter californicus</name>
    <dbReference type="NCBI Taxonomy" id="2060067"/>
    <lineage>
        <taxon>Bacteria</taxon>
        <taxon>Pseudomonadati</taxon>
        <taxon>Pseudomonadota</taxon>
        <taxon>Gammaproteobacteria</taxon>
        <taxon>Enterobacterales</taxon>
        <taxon>Yersiniaceae</taxon>
        <taxon>Chimaeribacter</taxon>
    </lineage>
</organism>
<dbReference type="AlphaFoldDB" id="A0A2N5EG12"/>
<accession>A0A2N5EG12</accession>
<keyword evidence="2" id="KW-1185">Reference proteome</keyword>